<dbReference type="Proteomes" id="UP001159405">
    <property type="component" value="Unassembled WGS sequence"/>
</dbReference>
<dbReference type="EMBL" id="CALNXK010000132">
    <property type="protein sequence ID" value="CAH3165368.1"/>
    <property type="molecule type" value="Genomic_DNA"/>
</dbReference>
<gene>
    <name evidence="1" type="ORF">PLOB_00007136</name>
</gene>
<sequence length="256" mass="30061">MKDIAKFCTDPRHFSVFQVDPTFDLGPFSVTTTQYEHLLLVNRQSGKHPVMVGPLLVHQKKEKLSFKLLVDFLVDQECVFLLVLFCAIHLRRNVTDKMVALGIEESERREICADIFGVQVGSQLQEGIIDADDEEEFRVRLAQLQEVWETRSAVKGREFHLWFQRYKADVILRHVLKPVRQKAGFVDKHFTTNRVECVNSMLSDETDHQQHQVPEFVVKMRQLSERQRRNVQWAIINRGPYRLHKNLQHLELTEET</sequence>
<comment type="caution">
    <text evidence="1">The sequence shown here is derived from an EMBL/GenBank/DDBJ whole genome shotgun (WGS) entry which is preliminary data.</text>
</comment>
<accession>A0ABN8QJG9</accession>
<organism evidence="1 2">
    <name type="scientific">Porites lobata</name>
    <dbReference type="NCBI Taxonomy" id="104759"/>
    <lineage>
        <taxon>Eukaryota</taxon>
        <taxon>Metazoa</taxon>
        <taxon>Cnidaria</taxon>
        <taxon>Anthozoa</taxon>
        <taxon>Hexacorallia</taxon>
        <taxon>Scleractinia</taxon>
        <taxon>Fungiina</taxon>
        <taxon>Poritidae</taxon>
        <taxon>Porites</taxon>
    </lineage>
</organism>
<name>A0ABN8QJG9_9CNID</name>
<protein>
    <submittedName>
        <fullName evidence="1">Uncharacterized protein</fullName>
    </submittedName>
</protein>
<proteinExistence type="predicted"/>
<evidence type="ECO:0000313" key="1">
    <source>
        <dbReference type="EMBL" id="CAH3165368.1"/>
    </source>
</evidence>
<reference evidence="1 2" key="1">
    <citation type="submission" date="2022-05" db="EMBL/GenBank/DDBJ databases">
        <authorList>
            <consortium name="Genoscope - CEA"/>
            <person name="William W."/>
        </authorList>
    </citation>
    <scope>NUCLEOTIDE SEQUENCE [LARGE SCALE GENOMIC DNA]</scope>
</reference>
<keyword evidence="2" id="KW-1185">Reference proteome</keyword>
<evidence type="ECO:0000313" key="2">
    <source>
        <dbReference type="Proteomes" id="UP001159405"/>
    </source>
</evidence>